<dbReference type="PROSITE" id="PS51192">
    <property type="entry name" value="HELICASE_ATP_BIND_1"/>
    <property type="match status" value="1"/>
</dbReference>
<feature type="region of interest" description="Disordered" evidence="8">
    <location>
        <begin position="697"/>
        <end position="723"/>
    </location>
</feature>
<evidence type="ECO:0000256" key="4">
    <source>
        <dbReference type="ARBA" id="ARBA00022806"/>
    </source>
</evidence>
<dbReference type="PANTHER" id="PTHR47959">
    <property type="entry name" value="ATP-DEPENDENT RNA HELICASE RHLE-RELATED"/>
    <property type="match status" value="1"/>
</dbReference>
<dbReference type="GO" id="GO:0005829">
    <property type="term" value="C:cytosol"/>
    <property type="evidence" value="ECO:0007669"/>
    <property type="project" value="TreeGrafter"/>
</dbReference>
<keyword evidence="3 7" id="KW-0378">Hydrolase</keyword>
<dbReference type="SMART" id="SM00490">
    <property type="entry name" value="HELICc"/>
    <property type="match status" value="1"/>
</dbReference>
<evidence type="ECO:0000259" key="11">
    <source>
        <dbReference type="PROSITE" id="PS51195"/>
    </source>
</evidence>
<dbReference type="GO" id="GO:0003676">
    <property type="term" value="F:nucleic acid binding"/>
    <property type="evidence" value="ECO:0007669"/>
    <property type="project" value="InterPro"/>
</dbReference>
<evidence type="ECO:0000256" key="3">
    <source>
        <dbReference type="ARBA" id="ARBA00022801"/>
    </source>
</evidence>
<dbReference type="PROSITE" id="PS51194">
    <property type="entry name" value="HELICASE_CTER"/>
    <property type="match status" value="1"/>
</dbReference>
<evidence type="ECO:0000256" key="7">
    <source>
        <dbReference type="RuleBase" id="RU000492"/>
    </source>
</evidence>
<dbReference type="PANTHER" id="PTHR47959:SF1">
    <property type="entry name" value="ATP-DEPENDENT RNA HELICASE DBPA"/>
    <property type="match status" value="1"/>
</dbReference>
<evidence type="ECO:0000256" key="5">
    <source>
        <dbReference type="ARBA" id="ARBA00022840"/>
    </source>
</evidence>
<reference evidence="13" key="1">
    <citation type="submission" date="2022-11" db="UniProtKB">
        <authorList>
            <consortium name="WormBaseParasite"/>
        </authorList>
    </citation>
    <scope>IDENTIFICATION</scope>
</reference>
<dbReference type="Proteomes" id="UP000887563">
    <property type="component" value="Unplaced"/>
</dbReference>
<dbReference type="InterPro" id="IPR011545">
    <property type="entry name" value="DEAD/DEAH_box_helicase_dom"/>
</dbReference>
<organism evidence="12 13">
    <name type="scientific">Meloidogyne incognita</name>
    <name type="common">Southern root-knot nematode worm</name>
    <name type="synonym">Oxyuris incognita</name>
    <dbReference type="NCBI Taxonomy" id="6306"/>
    <lineage>
        <taxon>Eukaryota</taxon>
        <taxon>Metazoa</taxon>
        <taxon>Ecdysozoa</taxon>
        <taxon>Nematoda</taxon>
        <taxon>Chromadorea</taxon>
        <taxon>Rhabditida</taxon>
        <taxon>Tylenchina</taxon>
        <taxon>Tylenchomorpha</taxon>
        <taxon>Tylenchoidea</taxon>
        <taxon>Meloidogynidae</taxon>
        <taxon>Meloidogyninae</taxon>
        <taxon>Meloidogyne</taxon>
        <taxon>Meloidogyne incognita group</taxon>
    </lineage>
</organism>
<dbReference type="InterPro" id="IPR014001">
    <property type="entry name" value="Helicase_ATP-bd"/>
</dbReference>
<dbReference type="InterPro" id="IPR014014">
    <property type="entry name" value="RNA_helicase_DEAD_Q_motif"/>
</dbReference>
<dbReference type="SUPFAM" id="SSF52540">
    <property type="entry name" value="P-loop containing nucleoside triphosphate hydrolases"/>
    <property type="match status" value="2"/>
</dbReference>
<dbReference type="InterPro" id="IPR001650">
    <property type="entry name" value="Helicase_C-like"/>
</dbReference>
<evidence type="ECO:0000256" key="2">
    <source>
        <dbReference type="ARBA" id="ARBA00022741"/>
    </source>
</evidence>
<dbReference type="EC" id="3.6.4.13" evidence="1"/>
<dbReference type="GO" id="GO:0016787">
    <property type="term" value="F:hydrolase activity"/>
    <property type="evidence" value="ECO:0007669"/>
    <property type="project" value="UniProtKB-KW"/>
</dbReference>
<dbReference type="PROSITE" id="PS00039">
    <property type="entry name" value="DEAD_ATP_HELICASE"/>
    <property type="match status" value="1"/>
</dbReference>
<dbReference type="Gene3D" id="3.40.50.300">
    <property type="entry name" value="P-loop containing nucleotide triphosphate hydrolases"/>
    <property type="match status" value="2"/>
</dbReference>
<sequence>MLYPTPGIDDFKEDECISGDDEEDLNIKKKLPENKISKPKKKKKKLTSQAEIVEDAVGEISSNFHFEVDEGIEEEDNKQNDLEGLTTFLKKNQNRMSTLAEKIEMERKRIGQKSNIDALMEIGEDTFKDEKETESTPFTMELTENEIKNDKLRLKQLGSKQFFEKSSDQLEQKVSSFDELNLSRPILKAILECGFQLPTPIQAACIPVALAGRDICACSATGTGKTAAFMLPIFERLLYKPQGKRPTTRVLVLVPTRELAIQVFQVSKRLAKYTSVEMCLVAGGLDVRAQEAALRMGLDVVIATPGRLIDHLHNSPNFSLLDIEVLVLDEADRMLEEQFMEQLSEIIKLCARNRQTMLFSATLSEAVEDLARLSLDKPIKLFVNENTDVALNLRQEFVRIRGGNEEENSLREAMVAALVARNFSERTIIFVRTKHECERLCILLALMGLKTGQLHGGLNQVQRVQALHSFRKQTDVKILCATDLAARGLDIEGVMTVINMHMPNTIKNYIHRVGRTARAGKTGRAISMIGENDRKLAKEILKEKTTNSSNIIQRSIPPEIINLFLKQIKQLESSIEKLIEDEKIEKMILQKQEKPIVKTEEGNVVNKLVKRGIKEKKKYFKSDKWLKGGKKQIDLKNKRPTKSKGRKREEKKNAKYEEALKGNKSEKINLNLKAKGKREKSSFTSEIADISKLAIKRHRRGPDDADFRKIRKERRKSGNEKRK</sequence>
<evidence type="ECO:0000259" key="9">
    <source>
        <dbReference type="PROSITE" id="PS51192"/>
    </source>
</evidence>
<dbReference type="AlphaFoldDB" id="A0A914KQ93"/>
<dbReference type="GO" id="GO:0043186">
    <property type="term" value="C:P granule"/>
    <property type="evidence" value="ECO:0007669"/>
    <property type="project" value="UniProtKB-ARBA"/>
</dbReference>
<keyword evidence="12" id="KW-1185">Reference proteome</keyword>
<evidence type="ECO:0000256" key="8">
    <source>
        <dbReference type="SAM" id="MobiDB-lite"/>
    </source>
</evidence>
<name>A0A914KQ93_MELIC</name>
<dbReference type="Pfam" id="PF00270">
    <property type="entry name" value="DEAD"/>
    <property type="match status" value="1"/>
</dbReference>
<protein>
    <recommendedName>
        <fullName evidence="1">RNA helicase</fullName>
        <ecNumber evidence="1">3.6.4.13</ecNumber>
    </recommendedName>
</protein>
<dbReference type="CDD" id="cd18787">
    <property type="entry name" value="SF2_C_DEAD"/>
    <property type="match status" value="1"/>
</dbReference>
<accession>A0A914KQ93</accession>
<feature type="domain" description="Helicase C-terminal" evidence="10">
    <location>
        <begin position="392"/>
        <end position="564"/>
    </location>
</feature>
<dbReference type="CDD" id="cd17947">
    <property type="entry name" value="DEADc_DDX27"/>
    <property type="match status" value="1"/>
</dbReference>
<keyword evidence="2 7" id="KW-0547">Nucleotide-binding</keyword>
<dbReference type="GO" id="GO:0005524">
    <property type="term" value="F:ATP binding"/>
    <property type="evidence" value="ECO:0007669"/>
    <property type="project" value="UniProtKB-KW"/>
</dbReference>
<evidence type="ECO:0000313" key="12">
    <source>
        <dbReference type="Proteomes" id="UP000887563"/>
    </source>
</evidence>
<comment type="similarity">
    <text evidence="7">Belongs to the DEAD box helicase family.</text>
</comment>
<dbReference type="InterPro" id="IPR027417">
    <property type="entry name" value="P-loop_NTPase"/>
</dbReference>
<feature type="domain" description="Helicase ATP-binding" evidence="9">
    <location>
        <begin position="206"/>
        <end position="381"/>
    </location>
</feature>
<dbReference type="InterPro" id="IPR050079">
    <property type="entry name" value="DEAD_box_RNA_helicase"/>
</dbReference>
<keyword evidence="5 7" id="KW-0067">ATP-binding</keyword>
<keyword evidence="4 7" id="KW-0347">Helicase</keyword>
<dbReference type="WBParaSite" id="Minc3s00074g03649">
    <property type="protein sequence ID" value="Minc3s00074g03649"/>
    <property type="gene ID" value="Minc3s00074g03649"/>
</dbReference>
<dbReference type="Pfam" id="PF00271">
    <property type="entry name" value="Helicase_C"/>
    <property type="match status" value="1"/>
</dbReference>
<feature type="domain" description="DEAD-box RNA helicase Q" evidence="11">
    <location>
        <begin position="175"/>
        <end position="203"/>
    </location>
</feature>
<feature type="region of interest" description="Disordered" evidence="8">
    <location>
        <begin position="630"/>
        <end position="653"/>
    </location>
</feature>
<evidence type="ECO:0000256" key="1">
    <source>
        <dbReference type="ARBA" id="ARBA00012552"/>
    </source>
</evidence>
<proteinExistence type="inferred from homology"/>
<feature type="short sequence motif" description="Q motif" evidence="6">
    <location>
        <begin position="175"/>
        <end position="203"/>
    </location>
</feature>
<evidence type="ECO:0000259" key="10">
    <source>
        <dbReference type="PROSITE" id="PS51194"/>
    </source>
</evidence>
<dbReference type="PROSITE" id="PS51195">
    <property type="entry name" value="Q_MOTIF"/>
    <property type="match status" value="1"/>
</dbReference>
<dbReference type="GO" id="GO:0003724">
    <property type="term" value="F:RNA helicase activity"/>
    <property type="evidence" value="ECO:0007669"/>
    <property type="project" value="UniProtKB-EC"/>
</dbReference>
<evidence type="ECO:0000256" key="6">
    <source>
        <dbReference type="PROSITE-ProRule" id="PRU00552"/>
    </source>
</evidence>
<dbReference type="InterPro" id="IPR000629">
    <property type="entry name" value="RNA-helicase_DEAD-box_CS"/>
</dbReference>
<evidence type="ECO:0000313" key="13">
    <source>
        <dbReference type="WBParaSite" id="Minc3s00074g03649"/>
    </source>
</evidence>
<dbReference type="SMART" id="SM00487">
    <property type="entry name" value="DEXDc"/>
    <property type="match status" value="1"/>
</dbReference>